<evidence type="ECO:0000256" key="1">
    <source>
        <dbReference type="SAM" id="Phobius"/>
    </source>
</evidence>
<protein>
    <submittedName>
        <fullName evidence="2">Uncharacterized protein</fullName>
    </submittedName>
</protein>
<dbReference type="HOGENOM" id="CLU_1695420_0_0_1"/>
<keyword evidence="1" id="KW-0472">Membrane</keyword>
<organism evidence="2 3">
    <name type="scientific">Dothistroma septosporum (strain NZE10 / CBS 128990)</name>
    <name type="common">Red band needle blight fungus</name>
    <name type="synonym">Mycosphaerella pini</name>
    <dbReference type="NCBI Taxonomy" id="675120"/>
    <lineage>
        <taxon>Eukaryota</taxon>
        <taxon>Fungi</taxon>
        <taxon>Dikarya</taxon>
        <taxon>Ascomycota</taxon>
        <taxon>Pezizomycotina</taxon>
        <taxon>Dothideomycetes</taxon>
        <taxon>Dothideomycetidae</taxon>
        <taxon>Mycosphaerellales</taxon>
        <taxon>Mycosphaerellaceae</taxon>
        <taxon>Dothistroma</taxon>
    </lineage>
</organism>
<keyword evidence="3" id="KW-1185">Reference proteome</keyword>
<name>N1PD68_DOTSN</name>
<gene>
    <name evidence="2" type="ORF">DOTSEDRAFT_29434</name>
</gene>
<feature type="transmembrane region" description="Helical" evidence="1">
    <location>
        <begin position="32"/>
        <end position="57"/>
    </location>
</feature>
<reference evidence="3" key="1">
    <citation type="journal article" date="2012" name="PLoS Genet.">
        <title>The genomes of the fungal plant pathogens Cladosporium fulvum and Dothistroma septosporum reveal adaptation to different hosts and lifestyles but also signatures of common ancestry.</title>
        <authorList>
            <person name="de Wit P.J.G.M."/>
            <person name="van der Burgt A."/>
            <person name="Oekmen B."/>
            <person name="Stergiopoulos I."/>
            <person name="Abd-Elsalam K.A."/>
            <person name="Aerts A.L."/>
            <person name="Bahkali A.H."/>
            <person name="Beenen H.G."/>
            <person name="Chettri P."/>
            <person name="Cox M.P."/>
            <person name="Datema E."/>
            <person name="de Vries R.P."/>
            <person name="Dhillon B."/>
            <person name="Ganley A.R."/>
            <person name="Griffiths S.A."/>
            <person name="Guo Y."/>
            <person name="Hamelin R.C."/>
            <person name="Henrissat B."/>
            <person name="Kabir M.S."/>
            <person name="Jashni M.K."/>
            <person name="Kema G."/>
            <person name="Klaubauf S."/>
            <person name="Lapidus A."/>
            <person name="Levasseur A."/>
            <person name="Lindquist E."/>
            <person name="Mehrabi R."/>
            <person name="Ohm R.A."/>
            <person name="Owen T.J."/>
            <person name="Salamov A."/>
            <person name="Schwelm A."/>
            <person name="Schijlen E."/>
            <person name="Sun H."/>
            <person name="van den Burg H.A."/>
            <person name="van Ham R.C.H.J."/>
            <person name="Zhang S."/>
            <person name="Goodwin S.B."/>
            <person name="Grigoriev I.V."/>
            <person name="Collemare J."/>
            <person name="Bradshaw R.E."/>
        </authorList>
    </citation>
    <scope>NUCLEOTIDE SEQUENCE [LARGE SCALE GENOMIC DNA]</scope>
    <source>
        <strain evidence="3">NZE10 / CBS 128990</strain>
    </source>
</reference>
<proteinExistence type="predicted"/>
<sequence length="155" mass="17435">MPVPRYIPVPFLATSAPHNNFNISDMFPEDPIATSILFAIPFLILLAFTTSLVHRAVTIRRRGLRWRLARLEANAPAGMQGDLETLWDGRDAGSDYAASDSASSTWEEVFHGPKITVMAKKWCRSPRAARRVSHLEFENSDGEGFEFVPAYLRQE</sequence>
<evidence type="ECO:0000313" key="3">
    <source>
        <dbReference type="Proteomes" id="UP000016933"/>
    </source>
</evidence>
<keyword evidence="1" id="KW-1133">Transmembrane helix</keyword>
<dbReference type="AlphaFoldDB" id="N1PD68"/>
<accession>N1PD68</accession>
<dbReference type="EMBL" id="KB446547">
    <property type="protein sequence ID" value="EME38384.1"/>
    <property type="molecule type" value="Genomic_DNA"/>
</dbReference>
<reference evidence="2 3" key="2">
    <citation type="journal article" date="2012" name="PLoS Pathog.">
        <title>Diverse lifestyles and strategies of plant pathogenesis encoded in the genomes of eighteen Dothideomycetes fungi.</title>
        <authorList>
            <person name="Ohm R.A."/>
            <person name="Feau N."/>
            <person name="Henrissat B."/>
            <person name="Schoch C.L."/>
            <person name="Horwitz B.A."/>
            <person name="Barry K.W."/>
            <person name="Condon B.J."/>
            <person name="Copeland A.C."/>
            <person name="Dhillon B."/>
            <person name="Glaser F."/>
            <person name="Hesse C.N."/>
            <person name="Kosti I."/>
            <person name="LaButti K."/>
            <person name="Lindquist E.A."/>
            <person name="Lucas S."/>
            <person name="Salamov A.A."/>
            <person name="Bradshaw R.E."/>
            <person name="Ciuffetti L."/>
            <person name="Hamelin R.C."/>
            <person name="Kema G.H.J."/>
            <person name="Lawrence C."/>
            <person name="Scott J.A."/>
            <person name="Spatafora J.W."/>
            <person name="Turgeon B.G."/>
            <person name="de Wit P.J.G.M."/>
            <person name="Zhong S."/>
            <person name="Goodwin S.B."/>
            <person name="Grigoriev I.V."/>
        </authorList>
    </citation>
    <scope>NUCLEOTIDE SEQUENCE [LARGE SCALE GENOMIC DNA]</scope>
    <source>
        <strain evidence="3">NZE10 / CBS 128990</strain>
    </source>
</reference>
<dbReference type="Proteomes" id="UP000016933">
    <property type="component" value="Unassembled WGS sequence"/>
</dbReference>
<keyword evidence="1" id="KW-0812">Transmembrane</keyword>
<evidence type="ECO:0000313" key="2">
    <source>
        <dbReference type="EMBL" id="EME38384.1"/>
    </source>
</evidence>